<sequence>MSELELKCSNLRERRSQSSSFLDPPLSVCSTRDHIADALARGAALLCGGREPEGEEFRSGFFFFLPTVLDRMDHSMRMMREGTIGPVAPMISFSTDEEALKLANASRYGLAAYVFTGDMTRGLWFAERLEVGSVGVNTTSPIVPGAPFGGWKESGLGRERSRSALYEYMEEKHIRIGLGGEI</sequence>
<evidence type="ECO:0000313" key="4">
    <source>
        <dbReference type="Proteomes" id="UP001215956"/>
    </source>
</evidence>
<dbReference type="Pfam" id="PF00171">
    <property type="entry name" value="Aldedh"/>
    <property type="match status" value="1"/>
</dbReference>
<comment type="caution">
    <text evidence="3">The sequence shown here is derived from an EMBL/GenBank/DDBJ whole genome shotgun (WGS) entry which is preliminary data.</text>
</comment>
<protein>
    <submittedName>
        <fullName evidence="3">Aldehyde dehydrogenase family protein</fullName>
    </submittedName>
</protein>
<keyword evidence="4" id="KW-1185">Reference proteome</keyword>
<evidence type="ECO:0000256" key="1">
    <source>
        <dbReference type="ARBA" id="ARBA00023002"/>
    </source>
</evidence>
<reference evidence="3 4" key="1">
    <citation type="submission" date="2023-03" db="EMBL/GenBank/DDBJ databases">
        <title>Whole genome sequencing of Methanotrichaceae archaeon M04Ac.</title>
        <authorList>
            <person name="Khomyakova M.A."/>
            <person name="Merkel A.Y."/>
            <person name="Slobodkin A.I."/>
        </authorList>
    </citation>
    <scope>NUCLEOTIDE SEQUENCE [LARGE SCALE GENOMIC DNA]</scope>
    <source>
        <strain evidence="3 4">M04Ac</strain>
    </source>
</reference>
<dbReference type="PANTHER" id="PTHR43353:SF5">
    <property type="entry name" value="SUCCINATE-SEMIALDEHYDE DEHYDROGENASE, MITOCHONDRIAL"/>
    <property type="match status" value="1"/>
</dbReference>
<dbReference type="InterPro" id="IPR015590">
    <property type="entry name" value="Aldehyde_DH_dom"/>
</dbReference>
<proteinExistence type="predicted"/>
<dbReference type="InterPro" id="IPR016163">
    <property type="entry name" value="Ald_DH_C"/>
</dbReference>
<organism evidence="3 4">
    <name type="scientific">Candidatus Methanocrinis alkalitolerans</name>
    <dbReference type="NCBI Taxonomy" id="3033395"/>
    <lineage>
        <taxon>Archaea</taxon>
        <taxon>Methanobacteriati</taxon>
        <taxon>Methanobacteriota</taxon>
        <taxon>Stenosarchaea group</taxon>
        <taxon>Methanomicrobia</taxon>
        <taxon>Methanotrichales</taxon>
        <taxon>Methanotrichaceae</taxon>
        <taxon>Methanocrinis</taxon>
    </lineage>
</organism>
<dbReference type="EMBL" id="JARFPL010000056">
    <property type="protein sequence ID" value="MDF0594242.1"/>
    <property type="molecule type" value="Genomic_DNA"/>
</dbReference>
<dbReference type="InterPro" id="IPR050740">
    <property type="entry name" value="Aldehyde_DH_Superfamily"/>
</dbReference>
<dbReference type="SUPFAM" id="SSF53720">
    <property type="entry name" value="ALDH-like"/>
    <property type="match status" value="1"/>
</dbReference>
<dbReference type="Gene3D" id="3.40.309.10">
    <property type="entry name" value="Aldehyde Dehydrogenase, Chain A, domain 2"/>
    <property type="match status" value="1"/>
</dbReference>
<accession>A0ABT5XHU6</accession>
<dbReference type="PANTHER" id="PTHR43353">
    <property type="entry name" value="SUCCINATE-SEMIALDEHYDE DEHYDROGENASE, MITOCHONDRIAL"/>
    <property type="match status" value="1"/>
</dbReference>
<name>A0ABT5XHU6_9EURY</name>
<dbReference type="RefSeq" id="WP_316969937.1">
    <property type="nucleotide sequence ID" value="NZ_JARFPL010000056.1"/>
</dbReference>
<dbReference type="Proteomes" id="UP001215956">
    <property type="component" value="Unassembled WGS sequence"/>
</dbReference>
<keyword evidence="1" id="KW-0560">Oxidoreductase</keyword>
<feature type="domain" description="Aldehyde dehydrogenase" evidence="2">
    <location>
        <begin position="32"/>
        <end position="174"/>
    </location>
</feature>
<evidence type="ECO:0000313" key="3">
    <source>
        <dbReference type="EMBL" id="MDF0594242.1"/>
    </source>
</evidence>
<dbReference type="InterPro" id="IPR016162">
    <property type="entry name" value="Ald_DH_N"/>
</dbReference>
<gene>
    <name evidence="3" type="ORF">P0O24_11700</name>
</gene>
<dbReference type="Gene3D" id="3.40.605.10">
    <property type="entry name" value="Aldehyde Dehydrogenase, Chain A, domain 1"/>
    <property type="match status" value="1"/>
</dbReference>
<dbReference type="InterPro" id="IPR016161">
    <property type="entry name" value="Ald_DH/histidinol_DH"/>
</dbReference>
<evidence type="ECO:0000259" key="2">
    <source>
        <dbReference type="Pfam" id="PF00171"/>
    </source>
</evidence>